<feature type="transmembrane region" description="Helical" evidence="7">
    <location>
        <begin position="104"/>
        <end position="127"/>
    </location>
</feature>
<feature type="transmembrane region" description="Helical" evidence="7">
    <location>
        <begin position="18"/>
        <end position="37"/>
    </location>
</feature>
<dbReference type="AlphaFoldDB" id="U5DA43"/>
<accession>U5DA43</accession>
<evidence type="ECO:0008006" key="10">
    <source>
        <dbReference type="Google" id="ProtNLM"/>
    </source>
</evidence>
<evidence type="ECO:0000256" key="5">
    <source>
        <dbReference type="ARBA" id="ARBA00023136"/>
    </source>
</evidence>
<keyword evidence="3" id="KW-0732">Signal</keyword>
<evidence type="ECO:0000313" key="9">
    <source>
        <dbReference type="Proteomes" id="UP000017836"/>
    </source>
</evidence>
<evidence type="ECO:0000256" key="4">
    <source>
        <dbReference type="ARBA" id="ARBA00022989"/>
    </source>
</evidence>
<organism evidence="8 9">
    <name type="scientific">Amborella trichopoda</name>
    <dbReference type="NCBI Taxonomy" id="13333"/>
    <lineage>
        <taxon>Eukaryota</taxon>
        <taxon>Viridiplantae</taxon>
        <taxon>Streptophyta</taxon>
        <taxon>Embryophyta</taxon>
        <taxon>Tracheophyta</taxon>
        <taxon>Spermatophyta</taxon>
        <taxon>Magnoliopsida</taxon>
        <taxon>Amborellales</taxon>
        <taxon>Amborellaceae</taxon>
        <taxon>Amborella</taxon>
    </lineage>
</organism>
<comment type="similarity">
    <text evidence="6">Belongs to the DESIGUAL family.</text>
</comment>
<keyword evidence="5 7" id="KW-0472">Membrane</keyword>
<comment type="subcellular location">
    <subcellularLocation>
        <location evidence="1">Endomembrane system</location>
        <topology evidence="1">Multi-pass membrane protein</topology>
    </subcellularLocation>
</comment>
<evidence type="ECO:0000256" key="1">
    <source>
        <dbReference type="ARBA" id="ARBA00004127"/>
    </source>
</evidence>
<name>U5DA43_AMBTC</name>
<proteinExistence type="inferred from homology"/>
<sequence>MKGGGGERVMEAGRPSRLVISLILILHLIAFALAIAAERRRSTGKVVPDKYDEATYCVYDSDIATGLGLGAFFAVLLAQGLLMSVIKCLCCGRGLTPGGPRTKAIIFFVIYWLMAASAELCLVAGAARNAYHTKYSGVFGVWNPSCAALRKGVFEAAAGLVAVALLAAELCYTCYVRAASNGFWQAYKGDGERSVGMAGYQG</sequence>
<dbReference type="Pfam" id="PF06749">
    <property type="entry name" value="DUF1218"/>
    <property type="match status" value="1"/>
</dbReference>
<dbReference type="KEGG" id="atr:18445597"/>
<evidence type="ECO:0000256" key="7">
    <source>
        <dbReference type="SAM" id="Phobius"/>
    </source>
</evidence>
<dbReference type="EMBL" id="KI392384">
    <property type="protein sequence ID" value="ERN17263.1"/>
    <property type="molecule type" value="Genomic_DNA"/>
</dbReference>
<protein>
    <recommendedName>
        <fullName evidence="10">Fiber protein Fb34</fullName>
    </recommendedName>
</protein>
<feature type="transmembrane region" description="Helical" evidence="7">
    <location>
        <begin position="157"/>
        <end position="178"/>
    </location>
</feature>
<dbReference type="GO" id="GO:0012505">
    <property type="term" value="C:endomembrane system"/>
    <property type="evidence" value="ECO:0007669"/>
    <property type="project" value="UniProtKB-SubCell"/>
</dbReference>
<dbReference type="HOGENOM" id="CLU_062329_1_1_1"/>
<evidence type="ECO:0000256" key="6">
    <source>
        <dbReference type="ARBA" id="ARBA00029467"/>
    </source>
</evidence>
<dbReference type="eggNOG" id="ENOG502QV3X">
    <property type="taxonomic scope" value="Eukaryota"/>
</dbReference>
<dbReference type="InterPro" id="IPR052222">
    <property type="entry name" value="DESIGUAL"/>
</dbReference>
<evidence type="ECO:0000256" key="2">
    <source>
        <dbReference type="ARBA" id="ARBA00022692"/>
    </source>
</evidence>
<feature type="transmembrane region" description="Helical" evidence="7">
    <location>
        <begin position="69"/>
        <end position="92"/>
    </location>
</feature>
<dbReference type="OrthoDB" id="2015495at2759"/>
<dbReference type="PANTHER" id="PTHR31769">
    <property type="entry name" value="OS07G0462200 PROTEIN-RELATED"/>
    <property type="match status" value="1"/>
</dbReference>
<reference evidence="9" key="1">
    <citation type="journal article" date="2013" name="Science">
        <title>The Amborella genome and the evolution of flowering plants.</title>
        <authorList>
            <consortium name="Amborella Genome Project"/>
        </authorList>
    </citation>
    <scope>NUCLEOTIDE SEQUENCE [LARGE SCALE GENOMIC DNA]</scope>
</reference>
<keyword evidence="4 7" id="KW-1133">Transmembrane helix</keyword>
<keyword evidence="9" id="KW-1185">Reference proteome</keyword>
<dbReference type="Proteomes" id="UP000017836">
    <property type="component" value="Unassembled WGS sequence"/>
</dbReference>
<keyword evidence="2 7" id="KW-0812">Transmembrane</keyword>
<evidence type="ECO:0000256" key="3">
    <source>
        <dbReference type="ARBA" id="ARBA00022729"/>
    </source>
</evidence>
<gene>
    <name evidence="8" type="ORF">AMTR_s00044p00216680</name>
</gene>
<dbReference type="InterPro" id="IPR009606">
    <property type="entry name" value="DEAL/Modifying_wall_lignin1/2"/>
</dbReference>
<evidence type="ECO:0000313" key="8">
    <source>
        <dbReference type="EMBL" id="ERN17263.1"/>
    </source>
</evidence>
<dbReference type="Gramene" id="ERN17263">
    <property type="protein sequence ID" value="ERN17263"/>
    <property type="gene ID" value="AMTR_s00044p00216680"/>
</dbReference>